<keyword evidence="3" id="KW-1185">Reference proteome</keyword>
<evidence type="ECO:0000256" key="1">
    <source>
        <dbReference type="SAM" id="MobiDB-lite"/>
    </source>
</evidence>
<evidence type="ECO:0000313" key="3">
    <source>
        <dbReference type="Proteomes" id="UP000824120"/>
    </source>
</evidence>
<evidence type="ECO:0000313" key="2">
    <source>
        <dbReference type="EMBL" id="KAG5581555.1"/>
    </source>
</evidence>
<sequence length="146" mass="16518">MVRKPSLHREHLPNECCKYQMWETKSRPSKYPSDEAASKCHAWVNKQSYRFSHLPAKEKGLEKKRPLHTVASSSFGLSEFSYIWQPIRIPETSATPPRGGIKAFTGGKRPSPRATLGQSQTKLPALHKADETLTLAGMTRITLYPR</sequence>
<dbReference type="Proteomes" id="UP000824120">
    <property type="component" value="Chromosome 10"/>
</dbReference>
<comment type="caution">
    <text evidence="2">The sequence shown here is derived from an EMBL/GenBank/DDBJ whole genome shotgun (WGS) entry which is preliminary data.</text>
</comment>
<accession>A0A9J5X0F5</accession>
<feature type="region of interest" description="Disordered" evidence="1">
    <location>
        <begin position="91"/>
        <end position="119"/>
    </location>
</feature>
<proteinExistence type="predicted"/>
<dbReference type="EMBL" id="JACXVP010000010">
    <property type="protein sequence ID" value="KAG5581555.1"/>
    <property type="molecule type" value="Genomic_DNA"/>
</dbReference>
<gene>
    <name evidence="2" type="ORF">H5410_052182</name>
</gene>
<name>A0A9J5X0F5_SOLCO</name>
<reference evidence="2 3" key="1">
    <citation type="submission" date="2020-09" db="EMBL/GenBank/DDBJ databases">
        <title>De no assembly of potato wild relative species, Solanum commersonii.</title>
        <authorList>
            <person name="Cho K."/>
        </authorList>
    </citation>
    <scope>NUCLEOTIDE SEQUENCE [LARGE SCALE GENOMIC DNA]</scope>
    <source>
        <strain evidence="2">LZ3.2</strain>
        <tissue evidence="2">Leaf</tissue>
    </source>
</reference>
<dbReference type="AlphaFoldDB" id="A0A9J5X0F5"/>
<protein>
    <submittedName>
        <fullName evidence="2">Uncharacterized protein</fullName>
    </submittedName>
</protein>
<organism evidence="2 3">
    <name type="scientific">Solanum commersonii</name>
    <name type="common">Commerson's wild potato</name>
    <name type="synonym">Commerson's nightshade</name>
    <dbReference type="NCBI Taxonomy" id="4109"/>
    <lineage>
        <taxon>Eukaryota</taxon>
        <taxon>Viridiplantae</taxon>
        <taxon>Streptophyta</taxon>
        <taxon>Embryophyta</taxon>
        <taxon>Tracheophyta</taxon>
        <taxon>Spermatophyta</taxon>
        <taxon>Magnoliopsida</taxon>
        <taxon>eudicotyledons</taxon>
        <taxon>Gunneridae</taxon>
        <taxon>Pentapetalae</taxon>
        <taxon>asterids</taxon>
        <taxon>lamiids</taxon>
        <taxon>Solanales</taxon>
        <taxon>Solanaceae</taxon>
        <taxon>Solanoideae</taxon>
        <taxon>Solaneae</taxon>
        <taxon>Solanum</taxon>
    </lineage>
</organism>